<dbReference type="AlphaFoldDB" id="A0A2P5XPI8"/>
<dbReference type="EMBL" id="KZ664493">
    <property type="protein sequence ID" value="PPS05230.1"/>
    <property type="molecule type" value="Genomic_DNA"/>
</dbReference>
<organism evidence="1 2">
    <name type="scientific">Gossypium barbadense</name>
    <name type="common">Sea Island cotton</name>
    <name type="synonym">Hibiscus barbadensis</name>
    <dbReference type="NCBI Taxonomy" id="3634"/>
    <lineage>
        <taxon>Eukaryota</taxon>
        <taxon>Viridiplantae</taxon>
        <taxon>Streptophyta</taxon>
        <taxon>Embryophyta</taxon>
        <taxon>Tracheophyta</taxon>
        <taxon>Spermatophyta</taxon>
        <taxon>Magnoliopsida</taxon>
        <taxon>eudicotyledons</taxon>
        <taxon>Gunneridae</taxon>
        <taxon>Pentapetalae</taxon>
        <taxon>rosids</taxon>
        <taxon>malvids</taxon>
        <taxon>Malvales</taxon>
        <taxon>Malvaceae</taxon>
        <taxon>Malvoideae</taxon>
        <taxon>Gossypium</taxon>
    </lineage>
</organism>
<proteinExistence type="predicted"/>
<name>A0A2P5XPI8_GOSBA</name>
<dbReference type="Proteomes" id="UP000239757">
    <property type="component" value="Unassembled WGS sequence"/>
</dbReference>
<gene>
    <name evidence="1" type="ORF">GOBAR_AA15433</name>
</gene>
<evidence type="ECO:0000313" key="2">
    <source>
        <dbReference type="Proteomes" id="UP000239757"/>
    </source>
</evidence>
<sequence>MLPTRSGNPELYLKRDLFDRAGKRGINEAWPHAETCHGVRDRCRGRQSSPFNLKMLDWRCLKRIGRSFGTESASKNDSGGLPRLSCDRIRGMEQRRPKSLGNPVDSPFYPPISSFIGGSCFVAGGVVRTLVGRIISSGIFAGSCGDVSFDAL</sequence>
<accession>A0A2P5XPI8</accession>
<reference evidence="1 2" key="1">
    <citation type="submission" date="2015-01" db="EMBL/GenBank/DDBJ databases">
        <title>Genome of allotetraploid Gossypium barbadense reveals genomic plasticity and fiber elongation in cotton evolution.</title>
        <authorList>
            <person name="Chen X."/>
            <person name="Liu X."/>
            <person name="Zhao B."/>
            <person name="Zheng H."/>
            <person name="Hu Y."/>
            <person name="Lu G."/>
            <person name="Yang C."/>
            <person name="Chen J."/>
            <person name="Shan C."/>
            <person name="Zhang L."/>
            <person name="Zhou Y."/>
            <person name="Wang L."/>
            <person name="Guo W."/>
            <person name="Bai Y."/>
            <person name="Ruan J."/>
            <person name="Shangguan X."/>
            <person name="Mao Y."/>
            <person name="Jiang J."/>
            <person name="Zhu Y."/>
            <person name="Lei J."/>
            <person name="Kang H."/>
            <person name="Chen S."/>
            <person name="He X."/>
            <person name="Wang R."/>
            <person name="Wang Y."/>
            <person name="Chen J."/>
            <person name="Wang L."/>
            <person name="Yu S."/>
            <person name="Wang B."/>
            <person name="Wei J."/>
            <person name="Song S."/>
            <person name="Lu X."/>
            <person name="Gao Z."/>
            <person name="Gu W."/>
            <person name="Deng X."/>
            <person name="Ma D."/>
            <person name="Wang S."/>
            <person name="Liang W."/>
            <person name="Fang L."/>
            <person name="Cai C."/>
            <person name="Zhu X."/>
            <person name="Zhou B."/>
            <person name="Zhang Y."/>
            <person name="Chen Z."/>
            <person name="Xu S."/>
            <person name="Zhu R."/>
            <person name="Wang S."/>
            <person name="Zhang T."/>
            <person name="Zhao G."/>
        </authorList>
    </citation>
    <scope>NUCLEOTIDE SEQUENCE [LARGE SCALE GENOMIC DNA]</scope>
    <source>
        <strain evidence="2">cv. Xinhai21</strain>
        <tissue evidence="1">Leaf</tissue>
    </source>
</reference>
<evidence type="ECO:0000313" key="1">
    <source>
        <dbReference type="EMBL" id="PPS05230.1"/>
    </source>
</evidence>
<protein>
    <submittedName>
        <fullName evidence="1">Uncharacterized protein</fullName>
    </submittedName>
</protein>